<dbReference type="EMBL" id="ML213508">
    <property type="protein sequence ID" value="TFK53014.1"/>
    <property type="molecule type" value="Genomic_DNA"/>
</dbReference>
<dbReference type="OrthoDB" id="3304309at2759"/>
<organism evidence="1 2">
    <name type="scientific">Heliocybe sulcata</name>
    <dbReference type="NCBI Taxonomy" id="5364"/>
    <lineage>
        <taxon>Eukaryota</taxon>
        <taxon>Fungi</taxon>
        <taxon>Dikarya</taxon>
        <taxon>Basidiomycota</taxon>
        <taxon>Agaricomycotina</taxon>
        <taxon>Agaricomycetes</taxon>
        <taxon>Gloeophyllales</taxon>
        <taxon>Gloeophyllaceae</taxon>
        <taxon>Heliocybe</taxon>
    </lineage>
</organism>
<dbReference type="Proteomes" id="UP000305948">
    <property type="component" value="Unassembled WGS sequence"/>
</dbReference>
<evidence type="ECO:0000313" key="1">
    <source>
        <dbReference type="EMBL" id="TFK53014.1"/>
    </source>
</evidence>
<name>A0A5C3N5R9_9AGAM</name>
<accession>A0A5C3N5R9</accession>
<sequence length="130" mass="14769">MSEWFPTPEIQRKWRELGAEEKFPAPAMFELDDYALFALVYNEPKYLAHLCGANSEWDRSLVCEVVRVGAASMGLREEMVDRVKWWNFTSLLTPRATLTSKLVQYADEAWDTMSGGESDGELESGPNALD</sequence>
<proteinExistence type="predicted"/>
<keyword evidence="2" id="KW-1185">Reference proteome</keyword>
<dbReference type="AlphaFoldDB" id="A0A5C3N5R9"/>
<evidence type="ECO:0000313" key="2">
    <source>
        <dbReference type="Proteomes" id="UP000305948"/>
    </source>
</evidence>
<protein>
    <submittedName>
        <fullName evidence="1">Uncharacterized protein</fullName>
    </submittedName>
</protein>
<gene>
    <name evidence="1" type="ORF">OE88DRAFT_1733980</name>
</gene>
<reference evidence="1 2" key="1">
    <citation type="journal article" date="2019" name="Nat. Ecol. Evol.">
        <title>Megaphylogeny resolves global patterns of mushroom evolution.</title>
        <authorList>
            <person name="Varga T."/>
            <person name="Krizsan K."/>
            <person name="Foldi C."/>
            <person name="Dima B."/>
            <person name="Sanchez-Garcia M."/>
            <person name="Sanchez-Ramirez S."/>
            <person name="Szollosi G.J."/>
            <person name="Szarkandi J.G."/>
            <person name="Papp V."/>
            <person name="Albert L."/>
            <person name="Andreopoulos W."/>
            <person name="Angelini C."/>
            <person name="Antonin V."/>
            <person name="Barry K.W."/>
            <person name="Bougher N.L."/>
            <person name="Buchanan P."/>
            <person name="Buyck B."/>
            <person name="Bense V."/>
            <person name="Catcheside P."/>
            <person name="Chovatia M."/>
            <person name="Cooper J."/>
            <person name="Damon W."/>
            <person name="Desjardin D."/>
            <person name="Finy P."/>
            <person name="Geml J."/>
            <person name="Haridas S."/>
            <person name="Hughes K."/>
            <person name="Justo A."/>
            <person name="Karasinski D."/>
            <person name="Kautmanova I."/>
            <person name="Kiss B."/>
            <person name="Kocsube S."/>
            <person name="Kotiranta H."/>
            <person name="LaButti K.M."/>
            <person name="Lechner B.E."/>
            <person name="Liimatainen K."/>
            <person name="Lipzen A."/>
            <person name="Lukacs Z."/>
            <person name="Mihaltcheva S."/>
            <person name="Morgado L.N."/>
            <person name="Niskanen T."/>
            <person name="Noordeloos M.E."/>
            <person name="Ohm R.A."/>
            <person name="Ortiz-Santana B."/>
            <person name="Ovrebo C."/>
            <person name="Racz N."/>
            <person name="Riley R."/>
            <person name="Savchenko A."/>
            <person name="Shiryaev A."/>
            <person name="Soop K."/>
            <person name="Spirin V."/>
            <person name="Szebenyi C."/>
            <person name="Tomsovsky M."/>
            <person name="Tulloss R.E."/>
            <person name="Uehling J."/>
            <person name="Grigoriev I.V."/>
            <person name="Vagvolgyi C."/>
            <person name="Papp T."/>
            <person name="Martin F.M."/>
            <person name="Miettinen O."/>
            <person name="Hibbett D.S."/>
            <person name="Nagy L.G."/>
        </authorList>
    </citation>
    <scope>NUCLEOTIDE SEQUENCE [LARGE SCALE GENOMIC DNA]</scope>
    <source>
        <strain evidence="1 2">OMC1185</strain>
    </source>
</reference>